<comment type="caution">
    <text evidence="2">The sequence shown here is derived from an EMBL/GenBank/DDBJ whole genome shotgun (WGS) entry which is preliminary data.</text>
</comment>
<sequence length="223" mass="25058">MPEQANLDGLVGGFEGSDLAVQVSMGVFVCMALYKAVELIPLIFMSFRHYRGLYFWSLFLSTVIGNIPTTIGALYFFAIGPVAAAMAISDFEFLFMVPGQFLRGILALIITTGITMFVLTTTTSYGSIYRQNPAWDTAYRIVERIQLLVFVAQETFISCLYIWKTLGLLQLNPGRRGSQRRSIMYQLLAINLVIIAMVAVLPVVEFVNWRYIQVTLKSAIYKC</sequence>
<evidence type="ECO:0000256" key="1">
    <source>
        <dbReference type="SAM" id="Phobius"/>
    </source>
</evidence>
<evidence type="ECO:0000313" key="3">
    <source>
        <dbReference type="Proteomes" id="UP001141434"/>
    </source>
</evidence>
<protein>
    <recommendedName>
        <fullName evidence="4">Integral membrane protein</fullName>
    </recommendedName>
</protein>
<reference evidence="2" key="1">
    <citation type="submission" date="2022-11" db="EMBL/GenBank/DDBJ databases">
        <authorList>
            <person name="Petersen C."/>
        </authorList>
    </citation>
    <scope>NUCLEOTIDE SEQUENCE</scope>
    <source>
        <strain evidence="2">IBT 34128</strain>
    </source>
</reference>
<dbReference type="OrthoDB" id="405906at2759"/>
<keyword evidence="3" id="KW-1185">Reference proteome</keyword>
<dbReference type="RefSeq" id="XP_056509857.1">
    <property type="nucleotide sequence ID" value="XM_056657057.1"/>
</dbReference>
<keyword evidence="1" id="KW-0472">Membrane</keyword>
<keyword evidence="1" id="KW-1133">Transmembrane helix</keyword>
<feature type="transmembrane region" description="Helical" evidence="1">
    <location>
        <begin position="105"/>
        <end position="125"/>
    </location>
</feature>
<evidence type="ECO:0000313" key="2">
    <source>
        <dbReference type="EMBL" id="KAJ5091659.1"/>
    </source>
</evidence>
<feature type="transmembrane region" description="Helical" evidence="1">
    <location>
        <begin position="20"/>
        <end position="37"/>
    </location>
</feature>
<dbReference type="PANTHER" id="PTHR37013:SF5">
    <property type="entry name" value="INTEGRAL MEMBRANE PROTEIN"/>
    <property type="match status" value="1"/>
</dbReference>
<dbReference type="PANTHER" id="PTHR37013">
    <property type="entry name" value="INTEGRAL MEMBRANE PROTEIN (AFU_ORTHOLOGUE AFUA_1G05950)-RELATED"/>
    <property type="match status" value="1"/>
</dbReference>
<dbReference type="AlphaFoldDB" id="A0A9W9F166"/>
<reference evidence="2" key="2">
    <citation type="journal article" date="2023" name="IMA Fungus">
        <title>Comparative genomic study of the Penicillium genus elucidates a diverse pangenome and 15 lateral gene transfer events.</title>
        <authorList>
            <person name="Petersen C."/>
            <person name="Sorensen T."/>
            <person name="Nielsen M.R."/>
            <person name="Sondergaard T.E."/>
            <person name="Sorensen J.L."/>
            <person name="Fitzpatrick D.A."/>
            <person name="Frisvad J.C."/>
            <person name="Nielsen K.L."/>
        </authorList>
    </citation>
    <scope>NUCLEOTIDE SEQUENCE</scope>
    <source>
        <strain evidence="2">IBT 34128</strain>
    </source>
</reference>
<gene>
    <name evidence="2" type="ORF">NUU61_006529</name>
</gene>
<accession>A0A9W9F166</accession>
<name>A0A9W9F166_9EURO</name>
<dbReference type="GeneID" id="81396226"/>
<feature type="transmembrane region" description="Helical" evidence="1">
    <location>
        <begin position="183"/>
        <end position="204"/>
    </location>
</feature>
<proteinExistence type="predicted"/>
<keyword evidence="1" id="KW-0812">Transmembrane</keyword>
<feature type="transmembrane region" description="Helical" evidence="1">
    <location>
        <begin position="145"/>
        <end position="163"/>
    </location>
</feature>
<evidence type="ECO:0008006" key="4">
    <source>
        <dbReference type="Google" id="ProtNLM"/>
    </source>
</evidence>
<dbReference type="EMBL" id="JAPMSZ010000009">
    <property type="protein sequence ID" value="KAJ5091659.1"/>
    <property type="molecule type" value="Genomic_DNA"/>
</dbReference>
<feature type="transmembrane region" description="Helical" evidence="1">
    <location>
        <begin position="49"/>
        <end position="67"/>
    </location>
</feature>
<organism evidence="2 3">
    <name type="scientific">Penicillium alfredii</name>
    <dbReference type="NCBI Taxonomy" id="1506179"/>
    <lineage>
        <taxon>Eukaryota</taxon>
        <taxon>Fungi</taxon>
        <taxon>Dikarya</taxon>
        <taxon>Ascomycota</taxon>
        <taxon>Pezizomycotina</taxon>
        <taxon>Eurotiomycetes</taxon>
        <taxon>Eurotiomycetidae</taxon>
        <taxon>Eurotiales</taxon>
        <taxon>Aspergillaceae</taxon>
        <taxon>Penicillium</taxon>
    </lineage>
</organism>
<dbReference type="Proteomes" id="UP001141434">
    <property type="component" value="Unassembled WGS sequence"/>
</dbReference>